<gene>
    <name evidence="12" type="ORF">FOMPIDRAFT_1060549</name>
</gene>
<feature type="region of interest" description="Disordered" evidence="11">
    <location>
        <begin position="31"/>
        <end position="99"/>
    </location>
</feature>
<feature type="binding site" evidence="10">
    <location>
        <position position="282"/>
    </location>
    <ligand>
        <name>substrate</name>
    </ligand>
</feature>
<dbReference type="GO" id="GO:0005634">
    <property type="term" value="C:nucleus"/>
    <property type="evidence" value="ECO:0007669"/>
    <property type="project" value="UniProtKB-SubCell"/>
</dbReference>
<protein>
    <recommendedName>
        <fullName evidence="14">Phospholipase D/nuclease</fullName>
    </recommendedName>
</protein>
<dbReference type="HOGENOM" id="CLU_007773_3_0_1"/>
<dbReference type="GO" id="GO:0006281">
    <property type="term" value="P:DNA repair"/>
    <property type="evidence" value="ECO:0007669"/>
    <property type="project" value="UniProtKB-KW"/>
</dbReference>
<dbReference type="EMBL" id="KE504152">
    <property type="protein sequence ID" value="EPS99962.1"/>
    <property type="molecule type" value="Genomic_DNA"/>
</dbReference>
<feature type="region of interest" description="Disordered" evidence="11">
    <location>
        <begin position="112"/>
        <end position="175"/>
    </location>
</feature>
<accession>S8E5K6</accession>
<feature type="compositionally biased region" description="Acidic residues" evidence="11">
    <location>
        <begin position="33"/>
        <end position="43"/>
    </location>
</feature>
<dbReference type="GO" id="GO:0003690">
    <property type="term" value="F:double-stranded DNA binding"/>
    <property type="evidence" value="ECO:0007669"/>
    <property type="project" value="TreeGrafter"/>
</dbReference>
<dbReference type="CDD" id="cd09123">
    <property type="entry name" value="PLDc_Tdp1_2"/>
    <property type="match status" value="1"/>
</dbReference>
<evidence type="ECO:0000256" key="8">
    <source>
        <dbReference type="ARBA" id="ARBA00023242"/>
    </source>
</evidence>
<reference evidence="12 13" key="1">
    <citation type="journal article" date="2012" name="Science">
        <title>The Paleozoic origin of enzymatic lignin decomposition reconstructed from 31 fungal genomes.</title>
        <authorList>
            <person name="Floudas D."/>
            <person name="Binder M."/>
            <person name="Riley R."/>
            <person name="Barry K."/>
            <person name="Blanchette R.A."/>
            <person name="Henrissat B."/>
            <person name="Martinez A.T."/>
            <person name="Otillar R."/>
            <person name="Spatafora J.W."/>
            <person name="Yadav J.S."/>
            <person name="Aerts A."/>
            <person name="Benoit I."/>
            <person name="Boyd A."/>
            <person name="Carlson A."/>
            <person name="Copeland A."/>
            <person name="Coutinho P.M."/>
            <person name="de Vries R.P."/>
            <person name="Ferreira P."/>
            <person name="Findley K."/>
            <person name="Foster B."/>
            <person name="Gaskell J."/>
            <person name="Glotzer D."/>
            <person name="Gorecki P."/>
            <person name="Heitman J."/>
            <person name="Hesse C."/>
            <person name="Hori C."/>
            <person name="Igarashi K."/>
            <person name="Jurgens J.A."/>
            <person name="Kallen N."/>
            <person name="Kersten P."/>
            <person name="Kohler A."/>
            <person name="Kuees U."/>
            <person name="Kumar T.K.A."/>
            <person name="Kuo A."/>
            <person name="LaButti K."/>
            <person name="Larrondo L.F."/>
            <person name="Lindquist E."/>
            <person name="Ling A."/>
            <person name="Lombard V."/>
            <person name="Lucas S."/>
            <person name="Lundell T."/>
            <person name="Martin R."/>
            <person name="McLaughlin D.J."/>
            <person name="Morgenstern I."/>
            <person name="Morin E."/>
            <person name="Murat C."/>
            <person name="Nagy L.G."/>
            <person name="Nolan M."/>
            <person name="Ohm R.A."/>
            <person name="Patyshakuliyeva A."/>
            <person name="Rokas A."/>
            <person name="Ruiz-Duenas F.J."/>
            <person name="Sabat G."/>
            <person name="Salamov A."/>
            <person name="Samejima M."/>
            <person name="Schmutz J."/>
            <person name="Slot J.C."/>
            <person name="St John F."/>
            <person name="Stenlid J."/>
            <person name="Sun H."/>
            <person name="Sun S."/>
            <person name="Syed K."/>
            <person name="Tsang A."/>
            <person name="Wiebenga A."/>
            <person name="Young D."/>
            <person name="Pisabarro A."/>
            <person name="Eastwood D.C."/>
            <person name="Martin F."/>
            <person name="Cullen D."/>
            <person name="Grigoriev I.V."/>
            <person name="Hibbett D.S."/>
        </authorList>
    </citation>
    <scope>NUCLEOTIDE SEQUENCE</scope>
    <source>
        <strain evidence="13">FP-58527</strain>
    </source>
</reference>
<dbReference type="InterPro" id="IPR003903">
    <property type="entry name" value="UIM_dom"/>
</dbReference>
<dbReference type="PANTHER" id="PTHR12415:SF0">
    <property type="entry name" value="TYROSYL-DNA PHOSPHODIESTERASE 1"/>
    <property type="match status" value="1"/>
</dbReference>
<evidence type="ECO:0000256" key="9">
    <source>
        <dbReference type="PIRSR" id="PIRSR610347-1"/>
    </source>
</evidence>
<keyword evidence="8" id="KW-0539">Nucleus</keyword>
<dbReference type="SMART" id="SM00726">
    <property type="entry name" value="UIM"/>
    <property type="match status" value="2"/>
</dbReference>
<proteinExistence type="inferred from homology"/>
<comment type="similarity">
    <text evidence="2">Belongs to the tyrosyl-DNA phosphodiesterase family.</text>
</comment>
<organism evidence="12 13">
    <name type="scientific">Fomitopsis schrenkii</name>
    <name type="common">Brown rot fungus</name>
    <dbReference type="NCBI Taxonomy" id="2126942"/>
    <lineage>
        <taxon>Eukaryota</taxon>
        <taxon>Fungi</taxon>
        <taxon>Dikarya</taxon>
        <taxon>Basidiomycota</taxon>
        <taxon>Agaricomycotina</taxon>
        <taxon>Agaricomycetes</taxon>
        <taxon>Polyporales</taxon>
        <taxon>Fomitopsis</taxon>
    </lineage>
</organism>
<evidence type="ECO:0000256" key="6">
    <source>
        <dbReference type="ARBA" id="ARBA00022839"/>
    </source>
</evidence>
<dbReference type="SUPFAM" id="SSF56024">
    <property type="entry name" value="Phospholipase D/nuclease"/>
    <property type="match status" value="2"/>
</dbReference>
<dbReference type="PROSITE" id="PS50330">
    <property type="entry name" value="UIM"/>
    <property type="match status" value="2"/>
</dbReference>
<feature type="compositionally biased region" description="Low complexity" evidence="11">
    <location>
        <begin position="81"/>
        <end position="95"/>
    </location>
</feature>
<feature type="active site" description="Proton donor/acceptor" evidence="9">
    <location>
        <position position="524"/>
    </location>
</feature>
<evidence type="ECO:0000256" key="1">
    <source>
        <dbReference type="ARBA" id="ARBA00004123"/>
    </source>
</evidence>
<dbReference type="InterPro" id="IPR010347">
    <property type="entry name" value="Tdp1"/>
</dbReference>
<evidence type="ECO:0000256" key="10">
    <source>
        <dbReference type="PIRSR" id="PIRSR610347-2"/>
    </source>
</evidence>
<dbReference type="GO" id="GO:0017005">
    <property type="term" value="F:3'-tyrosyl-DNA phosphodiesterase activity"/>
    <property type="evidence" value="ECO:0007669"/>
    <property type="project" value="TreeGrafter"/>
</dbReference>
<dbReference type="FunCoup" id="S8E5K6">
    <property type="interactions" value="523"/>
</dbReference>
<evidence type="ECO:0008006" key="14">
    <source>
        <dbReference type="Google" id="ProtNLM"/>
    </source>
</evidence>
<name>S8E5K6_FOMSC</name>
<dbReference type="AlphaFoldDB" id="S8E5K6"/>
<comment type="subcellular location">
    <subcellularLocation>
        <location evidence="1">Nucleus</location>
    </subcellularLocation>
</comment>
<dbReference type="Gene3D" id="3.30.870.10">
    <property type="entry name" value="Endonuclease Chain A"/>
    <property type="match status" value="2"/>
</dbReference>
<keyword evidence="6" id="KW-0269">Exonuclease</keyword>
<evidence type="ECO:0000256" key="4">
    <source>
        <dbReference type="ARBA" id="ARBA00022763"/>
    </source>
</evidence>
<evidence type="ECO:0000313" key="13">
    <source>
        <dbReference type="Proteomes" id="UP000015241"/>
    </source>
</evidence>
<dbReference type="Proteomes" id="UP000015241">
    <property type="component" value="Unassembled WGS sequence"/>
</dbReference>
<dbReference type="GO" id="GO:0004527">
    <property type="term" value="F:exonuclease activity"/>
    <property type="evidence" value="ECO:0007669"/>
    <property type="project" value="UniProtKB-KW"/>
</dbReference>
<keyword evidence="5" id="KW-0378">Hydrolase</keyword>
<dbReference type="STRING" id="743788.S8E5K6"/>
<dbReference type="InParanoid" id="S8E5K6"/>
<dbReference type="OrthoDB" id="47785at2759"/>
<feature type="active site" description="Nucleophile" evidence="9">
    <location>
        <position position="280"/>
    </location>
</feature>
<sequence>MSDDFQDEDLARAIALSLQDVPGPAARLKETEVIEISDDEDEDPNRPSQEETRFQEELQRAIEASEKEERQREASQPAVQATPTSSSGGPSPATSFLSERAIMEQERLARQKRLRPDLDVDGSPSMDDGAHKSKRQHLSPSAAETRRADVRAYSSATSSRAVSSTSAAASMAPRTISSRSPEQWFWNGEMRQIANAHVDRAKDTKPTFRLSDILAPTDGMEFAIVSAYVYNFPWLYSMIKPETPVITVAQDPQGMRTLKAILPNWIKTTPPLRNGMGCMHMKFMILFYKTGRLRIVVTTANMIEYDWRDIENTAWVQDVPRRPSPIAHDPKADDFPAAFVRVLHGLNVAPALTSHINNDHPNIPLQSLEHLRTHWDFSKVKAKLIPSIAGKHEGWPKVILAGHTCLMKALRDSGLAAEKGKEVVLECQGSSIGTYSTQWMNEFHCSARGQSAQTWLDIPKARRAKLPYPPIKILFPTLQYVRDSVAGERGGGTMFCRRNQWEGAKFPRDLFHQSRSKRGRVLMHSKMILGIIRDKSAASDTRSDSETESEDDTSKAKAVGWLYMGSHNFTPSAWGTLSGSAFNPTLNITNYELGILLPVHSEEEANQLACWERPPRKYVLGKDEPWIQSESPVFAQDIA</sequence>
<evidence type="ECO:0000256" key="5">
    <source>
        <dbReference type="ARBA" id="ARBA00022801"/>
    </source>
</evidence>
<evidence type="ECO:0000256" key="7">
    <source>
        <dbReference type="ARBA" id="ARBA00023204"/>
    </source>
</evidence>
<feature type="binding site" evidence="10">
    <location>
        <position position="526"/>
    </location>
    <ligand>
        <name>substrate</name>
    </ligand>
</feature>
<evidence type="ECO:0000313" key="12">
    <source>
        <dbReference type="EMBL" id="EPS99962.1"/>
    </source>
</evidence>
<dbReference type="Pfam" id="PF06087">
    <property type="entry name" value="Tyr-DNA_phospho"/>
    <property type="match status" value="1"/>
</dbReference>
<dbReference type="eggNOG" id="KOG2031">
    <property type="taxonomic scope" value="Eukaryota"/>
</dbReference>
<evidence type="ECO:0000256" key="2">
    <source>
        <dbReference type="ARBA" id="ARBA00010205"/>
    </source>
</evidence>
<evidence type="ECO:0000256" key="3">
    <source>
        <dbReference type="ARBA" id="ARBA00022722"/>
    </source>
</evidence>
<dbReference type="CDD" id="cd09122">
    <property type="entry name" value="PLDc_Tdp1_1"/>
    <property type="match status" value="1"/>
</dbReference>
<dbReference type="GO" id="GO:0003697">
    <property type="term" value="F:single-stranded DNA binding"/>
    <property type="evidence" value="ECO:0007669"/>
    <property type="project" value="TreeGrafter"/>
</dbReference>
<keyword evidence="4" id="KW-0227">DNA damage</keyword>
<keyword evidence="7" id="KW-0234">DNA repair</keyword>
<dbReference type="PANTHER" id="PTHR12415">
    <property type="entry name" value="TYROSYL-DNA PHOSPHODIESTERASE 1"/>
    <property type="match status" value="1"/>
</dbReference>
<keyword evidence="13" id="KW-1185">Reference proteome</keyword>
<keyword evidence="3" id="KW-0540">Nuclease</keyword>
<evidence type="ECO:0000256" key="11">
    <source>
        <dbReference type="SAM" id="MobiDB-lite"/>
    </source>
</evidence>
<feature type="compositionally biased region" description="Low complexity" evidence="11">
    <location>
        <begin position="151"/>
        <end position="170"/>
    </location>
</feature>
<feature type="compositionally biased region" description="Basic and acidic residues" evidence="11">
    <location>
        <begin position="44"/>
        <end position="73"/>
    </location>
</feature>